<dbReference type="SMART" id="SM00304">
    <property type="entry name" value="HAMP"/>
    <property type="match status" value="1"/>
</dbReference>
<reference evidence="8 9" key="1">
    <citation type="journal article" date="2019" name="Biochem. Eng. J.">
        <title>Metabolic engineering of the marine bacteria Neptunomonas concharum for the production of acetoin and meso-2,3-butanediol from acetate.</title>
        <authorList>
            <person name="Li W."/>
            <person name="Pu N."/>
            <person name="Liu C.-X."/>
            <person name="Yuan Q.-P."/>
            <person name="Li Z.-J."/>
        </authorList>
    </citation>
    <scope>NUCLEOTIDE SEQUENCE [LARGE SCALE GENOMIC DNA]</scope>
    <source>
        <strain evidence="8 9">JCM17730</strain>
    </source>
</reference>
<evidence type="ECO:0000256" key="4">
    <source>
        <dbReference type="PROSITE-ProRule" id="PRU00284"/>
    </source>
</evidence>
<dbReference type="Pfam" id="PF12729">
    <property type="entry name" value="4HB_MCP_1"/>
    <property type="match status" value="1"/>
</dbReference>
<keyword evidence="5" id="KW-0812">Transmembrane</keyword>
<dbReference type="Pfam" id="PF00015">
    <property type="entry name" value="MCPsignal"/>
    <property type="match status" value="1"/>
</dbReference>
<keyword evidence="2 4" id="KW-0807">Transducer</keyword>
<organism evidence="8 9">
    <name type="scientific">Neptunomonas concharum</name>
    <dbReference type="NCBI Taxonomy" id="1031538"/>
    <lineage>
        <taxon>Bacteria</taxon>
        <taxon>Pseudomonadati</taxon>
        <taxon>Pseudomonadota</taxon>
        <taxon>Gammaproteobacteria</taxon>
        <taxon>Oceanospirillales</taxon>
        <taxon>Oceanospirillaceae</taxon>
        <taxon>Neptunomonas</taxon>
    </lineage>
</organism>
<dbReference type="GO" id="GO:0006935">
    <property type="term" value="P:chemotaxis"/>
    <property type="evidence" value="ECO:0007669"/>
    <property type="project" value="UniProtKB-ARBA"/>
</dbReference>
<dbReference type="Pfam" id="PF00672">
    <property type="entry name" value="HAMP"/>
    <property type="match status" value="1"/>
</dbReference>
<evidence type="ECO:0000259" key="6">
    <source>
        <dbReference type="PROSITE" id="PS50111"/>
    </source>
</evidence>
<dbReference type="PROSITE" id="PS50885">
    <property type="entry name" value="HAMP"/>
    <property type="match status" value="1"/>
</dbReference>
<sequence>MNISKKIILGFAVLAITILIVGTGGIQGISEINKQLHVVSNQSIPQLTGSYQQTLALNQANQSLLKYLNSREDNFQIHSENFEKQYSNFKAALEQLKSTQQEGSELFSALSKTQDAAQRYAETAQQVQVLHGERTLLSSEIITETQMFQAQIDSMSNWGQRYLTTNPPQDALDSIRVLMRTVNRVRLATRIYQKTNNIDTLKKTALKLKKLLRENYQAFLSFDKEAERIEGIIVGIESSINEEIGLLGVYIRQDDTSKRLQIKMEEAESHLNNAETALGEVLSLSYQQTESAQTQAAGTIKTSQALIYGLSAAGLLIALLVGWIVFNAIRRPLTVIQTQLTSVGGGDLTVRFDDQRKDEFGELGGSLNTVVSGLQDILQQVINNSQELSRVAEDNANISREAKAAMAEQSQQLEMTSSAATEMENTVSEVSHHSDSTLSAVQHCEELSSDVDNKMELTRSSITSQASVIEEAVNASNELEQDSKKIDTILETINTIAEQTNLLALNAAIEAARAGDHGRGFAVVADEVRQLASRTQNSTEEIQSMVGSMQMRIRSVAGRMHESHDQATECVEYAQSSSDALKAMRAAIETIRDMNTHIAEAASQQSTAVQEVSRTLVSINHAATETAEGASKASESSSTLLRIAKIQRELIQRFRI</sequence>
<name>A0A5P1R7A3_9GAMM</name>
<evidence type="ECO:0000259" key="7">
    <source>
        <dbReference type="PROSITE" id="PS50885"/>
    </source>
</evidence>
<evidence type="ECO:0000313" key="8">
    <source>
        <dbReference type="EMBL" id="QEQ95524.1"/>
    </source>
</evidence>
<dbReference type="EMBL" id="CP043869">
    <property type="protein sequence ID" value="QEQ95524.1"/>
    <property type="molecule type" value="Genomic_DNA"/>
</dbReference>
<evidence type="ECO:0000256" key="1">
    <source>
        <dbReference type="ARBA" id="ARBA00004370"/>
    </source>
</evidence>
<dbReference type="AlphaFoldDB" id="A0A5P1R7A3"/>
<feature type="transmembrane region" description="Helical" evidence="5">
    <location>
        <begin position="305"/>
        <end position="326"/>
    </location>
</feature>
<dbReference type="RefSeq" id="WP_138986229.1">
    <property type="nucleotide sequence ID" value="NZ_CP043869.1"/>
</dbReference>
<evidence type="ECO:0000256" key="5">
    <source>
        <dbReference type="SAM" id="Phobius"/>
    </source>
</evidence>
<dbReference type="KEGG" id="ncu:F0U83_01715"/>
<keyword evidence="5" id="KW-0472">Membrane</keyword>
<dbReference type="SUPFAM" id="SSF58104">
    <property type="entry name" value="Methyl-accepting chemotaxis protein (MCP) signaling domain"/>
    <property type="match status" value="1"/>
</dbReference>
<keyword evidence="9" id="KW-1185">Reference proteome</keyword>
<feature type="domain" description="Methyl-accepting transducer" evidence="6">
    <location>
        <begin position="384"/>
        <end position="620"/>
    </location>
</feature>
<dbReference type="FunFam" id="1.10.287.950:FF:000001">
    <property type="entry name" value="Methyl-accepting chemotaxis sensory transducer"/>
    <property type="match status" value="1"/>
</dbReference>
<evidence type="ECO:0000256" key="3">
    <source>
        <dbReference type="ARBA" id="ARBA00029447"/>
    </source>
</evidence>
<keyword evidence="5" id="KW-1133">Transmembrane helix</keyword>
<gene>
    <name evidence="8" type="ORF">F0U83_01715</name>
</gene>
<dbReference type="GO" id="GO:0007165">
    <property type="term" value="P:signal transduction"/>
    <property type="evidence" value="ECO:0007669"/>
    <property type="project" value="UniProtKB-KW"/>
</dbReference>
<evidence type="ECO:0000256" key="2">
    <source>
        <dbReference type="ARBA" id="ARBA00023224"/>
    </source>
</evidence>
<protein>
    <submittedName>
        <fullName evidence="8">Methyl-accepting chemotaxis protein</fullName>
    </submittedName>
</protein>
<accession>A0A5P1R7A3</accession>
<comment type="subcellular location">
    <subcellularLocation>
        <location evidence="1">Membrane</location>
    </subcellularLocation>
</comment>
<dbReference type="SMART" id="SM00283">
    <property type="entry name" value="MA"/>
    <property type="match status" value="1"/>
</dbReference>
<dbReference type="InterPro" id="IPR004089">
    <property type="entry name" value="MCPsignal_dom"/>
</dbReference>
<dbReference type="PROSITE" id="PS50111">
    <property type="entry name" value="CHEMOTAXIS_TRANSDUC_2"/>
    <property type="match status" value="1"/>
</dbReference>
<dbReference type="InterPro" id="IPR024478">
    <property type="entry name" value="HlyB_4HB_MCP"/>
</dbReference>
<comment type="similarity">
    <text evidence="3">Belongs to the methyl-accepting chemotaxis (MCP) protein family.</text>
</comment>
<dbReference type="InterPro" id="IPR003660">
    <property type="entry name" value="HAMP_dom"/>
</dbReference>
<proteinExistence type="inferred from homology"/>
<dbReference type="Gene3D" id="1.10.287.950">
    <property type="entry name" value="Methyl-accepting chemotaxis protein"/>
    <property type="match status" value="1"/>
</dbReference>
<dbReference type="Proteomes" id="UP000324760">
    <property type="component" value="Chromosome"/>
</dbReference>
<evidence type="ECO:0000313" key="9">
    <source>
        <dbReference type="Proteomes" id="UP000324760"/>
    </source>
</evidence>
<dbReference type="PANTHER" id="PTHR32089:SF70">
    <property type="entry name" value="ENERGY TAXIS MODULATING METHYL ACCEPTING SENSORY TRANSDUCER"/>
    <property type="match status" value="1"/>
</dbReference>
<dbReference type="PANTHER" id="PTHR32089">
    <property type="entry name" value="METHYL-ACCEPTING CHEMOTAXIS PROTEIN MCPB"/>
    <property type="match status" value="1"/>
</dbReference>
<dbReference type="OrthoDB" id="5693655at2"/>
<dbReference type="GO" id="GO:0016020">
    <property type="term" value="C:membrane"/>
    <property type="evidence" value="ECO:0007669"/>
    <property type="project" value="UniProtKB-SubCell"/>
</dbReference>
<feature type="domain" description="HAMP" evidence="7">
    <location>
        <begin position="327"/>
        <end position="379"/>
    </location>
</feature>
<dbReference type="CDD" id="cd06225">
    <property type="entry name" value="HAMP"/>
    <property type="match status" value="1"/>
</dbReference>